<evidence type="ECO:0000256" key="1">
    <source>
        <dbReference type="SAM" id="MobiDB-lite"/>
    </source>
</evidence>
<evidence type="ECO:0000259" key="2">
    <source>
        <dbReference type="Pfam" id="PF11738"/>
    </source>
</evidence>
<dbReference type="RefSeq" id="WP_209649438.1">
    <property type="nucleotide sequence ID" value="NZ_JAGGLL010000009.1"/>
</dbReference>
<dbReference type="Gene3D" id="3.30.565.40">
    <property type="entry name" value="Fervidobacterium nodosum Rt17-B1 like"/>
    <property type="match status" value="1"/>
</dbReference>
<evidence type="ECO:0000313" key="3">
    <source>
        <dbReference type="EMBL" id="MBP2021586.1"/>
    </source>
</evidence>
<feature type="domain" description="DUF3298" evidence="2">
    <location>
        <begin position="744"/>
        <end position="815"/>
    </location>
</feature>
<organism evidence="3 4">
    <name type="scientific">Clostridium punense</name>
    <dbReference type="NCBI Taxonomy" id="1054297"/>
    <lineage>
        <taxon>Bacteria</taxon>
        <taxon>Bacillati</taxon>
        <taxon>Bacillota</taxon>
        <taxon>Clostridia</taxon>
        <taxon>Eubacteriales</taxon>
        <taxon>Clostridiaceae</taxon>
        <taxon>Clostridium</taxon>
    </lineage>
</organism>
<dbReference type="InterPro" id="IPR037126">
    <property type="entry name" value="PdaC/RsiV-like_sf"/>
</dbReference>
<protein>
    <submittedName>
        <fullName evidence="3">Small nuclear ribonucleoprotein (SnRNP)-like protein</fullName>
    </submittedName>
</protein>
<dbReference type="Gene3D" id="3.90.640.20">
    <property type="entry name" value="Heat-shock cognate protein, ATPase"/>
    <property type="match status" value="1"/>
</dbReference>
<dbReference type="EMBL" id="JAGGLL010000009">
    <property type="protein sequence ID" value="MBP2021586.1"/>
    <property type="molecule type" value="Genomic_DNA"/>
</dbReference>
<feature type="compositionally biased region" description="Polar residues" evidence="1">
    <location>
        <begin position="613"/>
        <end position="627"/>
    </location>
</feature>
<feature type="region of interest" description="Disordered" evidence="1">
    <location>
        <begin position="598"/>
        <end position="627"/>
    </location>
</feature>
<name>A0ABS4K399_9CLOT</name>
<dbReference type="InterPro" id="IPR021729">
    <property type="entry name" value="DUF3298"/>
</dbReference>
<accession>A0ABS4K399</accession>
<feature type="compositionally biased region" description="Low complexity" evidence="1">
    <location>
        <begin position="92"/>
        <end position="104"/>
    </location>
</feature>
<sequence>MFVRNSNLNYTVETDEELSYVPLNNRDFDDSEDEDIYIHKAENDERYLPPFFNNPLTDLLFGPSNQQGPPSGPPGGGPGGPGGPPGPPPSMTPSKSGGSFQTQGSFGGPQVQAVSPGSIRPCRYQFVYIWLRNGRSFWAWLTYVDRRTASGFRWNGRRWVYFGVDLRRIDYFECYGRNNLTDSEFLQDNFHDSEDLRNVPGPPGPPPSMTPTKQAKAFGAETFSVSPESLRRCRYQFVYIWLRNGTSFWAWLIDVDSRTASGFRWTGRRWSYFGVSLKSIDFFQCFGRDDATEVRNMPGPPGPPPSMTPTKQATAFGAQPFSVSPESIRRCRFQFVYIWLRNGTSFWAWLLDVDRRTASGFRWTGRRWSYFGVSLNRIDFFQCFGRDCPEKFNRGMGNPFDFIFGPPSGGPGGGNQPSGNQVGPPGPPPSTTPSKASSQSLMGGPQVKAVSPGSIKPCLYQYVYIWLNNGRSFWAWLTRVDKKSASGFRWTGFSWTYFGVDLKSIEYFECYGRRFSGRKDDLIKNTGTANTTNLSKKAGLPNVNNMTTGNQFDITNLTQNGNTMGNLANMQDLANMNGTTTAPIDVEEVDIIEDMETTPMDTTTPPAPVGTNIPETDTTTAPSVGTENANVTTDISDNLQNQTLEPEKIKVDYPVIKDLPNEEVQNNINDAIISEVNSLLNNQVLVPEKKDIKEVDVSYQIPLMEKGLLCIVFSIHINLSMDKTDTIFSSLTFDTDTGEKYELEDLFKPDCDYKETLSNMAMEKCDENEVPLLSDYEGLCDNQQFYLTPNGLVLFYQVDEYTPKSYGLFRIPIHYNEIEDLLNSYHPVCNFLY</sequence>
<feature type="region of interest" description="Disordered" evidence="1">
    <location>
        <begin position="403"/>
        <end position="449"/>
    </location>
</feature>
<reference evidence="3 4" key="1">
    <citation type="submission" date="2021-03" db="EMBL/GenBank/DDBJ databases">
        <title>Genomic Encyclopedia of Type Strains, Phase IV (KMG-IV): sequencing the most valuable type-strain genomes for metagenomic binning, comparative biology and taxonomic classification.</title>
        <authorList>
            <person name="Goeker M."/>
        </authorList>
    </citation>
    <scope>NUCLEOTIDE SEQUENCE [LARGE SCALE GENOMIC DNA]</scope>
    <source>
        <strain evidence="3 4">DSM 28650</strain>
    </source>
</reference>
<feature type="compositionally biased region" description="Pro residues" evidence="1">
    <location>
        <begin position="70"/>
        <end position="91"/>
    </location>
</feature>
<dbReference type="Pfam" id="PF11738">
    <property type="entry name" value="DUF3298"/>
    <property type="match status" value="1"/>
</dbReference>
<gene>
    <name evidence="3" type="ORF">J2Z44_001382</name>
</gene>
<keyword evidence="4" id="KW-1185">Reference proteome</keyword>
<dbReference type="Proteomes" id="UP001519308">
    <property type="component" value="Unassembled WGS sequence"/>
</dbReference>
<feature type="region of interest" description="Disordered" evidence="1">
    <location>
        <begin position="58"/>
        <end position="114"/>
    </location>
</feature>
<evidence type="ECO:0000313" key="4">
    <source>
        <dbReference type="Proteomes" id="UP001519308"/>
    </source>
</evidence>
<comment type="caution">
    <text evidence="3">The sequence shown here is derived from an EMBL/GenBank/DDBJ whole genome shotgun (WGS) entry which is preliminary data.</text>
</comment>
<proteinExistence type="predicted"/>